<protein>
    <recommendedName>
        <fullName evidence="4">DUF2029 domain-containing protein</fullName>
    </recommendedName>
</protein>
<feature type="transmembrane region" description="Helical" evidence="1">
    <location>
        <begin position="244"/>
        <end position="273"/>
    </location>
</feature>
<evidence type="ECO:0000256" key="1">
    <source>
        <dbReference type="SAM" id="Phobius"/>
    </source>
</evidence>
<feature type="transmembrane region" description="Helical" evidence="1">
    <location>
        <begin position="147"/>
        <end position="171"/>
    </location>
</feature>
<dbReference type="Proteomes" id="UP001410795">
    <property type="component" value="Unassembled WGS sequence"/>
</dbReference>
<evidence type="ECO:0008006" key="4">
    <source>
        <dbReference type="Google" id="ProtNLM"/>
    </source>
</evidence>
<gene>
    <name evidence="2" type="ORF">GCM10022202_14720</name>
</gene>
<feature type="transmembrane region" description="Helical" evidence="1">
    <location>
        <begin position="183"/>
        <end position="206"/>
    </location>
</feature>
<reference evidence="3" key="1">
    <citation type="journal article" date="2019" name="Int. J. Syst. Evol. Microbiol.">
        <title>The Global Catalogue of Microorganisms (GCM) 10K type strain sequencing project: providing services to taxonomists for standard genome sequencing and annotation.</title>
        <authorList>
            <consortium name="The Broad Institute Genomics Platform"/>
            <consortium name="The Broad Institute Genome Sequencing Center for Infectious Disease"/>
            <person name="Wu L."/>
            <person name="Ma J."/>
        </authorList>
    </citation>
    <scope>NUCLEOTIDE SEQUENCE [LARGE SCALE GENOMIC DNA]</scope>
    <source>
        <strain evidence="3">JCM 16546</strain>
    </source>
</reference>
<keyword evidence="1" id="KW-1133">Transmembrane helix</keyword>
<name>A0ABP7BDE3_9MICO</name>
<organism evidence="2 3">
    <name type="scientific">Microbacterium marinilacus</name>
    <dbReference type="NCBI Taxonomy" id="415209"/>
    <lineage>
        <taxon>Bacteria</taxon>
        <taxon>Bacillati</taxon>
        <taxon>Actinomycetota</taxon>
        <taxon>Actinomycetes</taxon>
        <taxon>Micrococcales</taxon>
        <taxon>Microbacteriaceae</taxon>
        <taxon>Microbacterium</taxon>
    </lineage>
</organism>
<accession>A0ABP7BDE3</accession>
<comment type="caution">
    <text evidence="2">The sequence shown here is derived from an EMBL/GenBank/DDBJ whole genome shotgun (WGS) entry which is preliminary data.</text>
</comment>
<keyword evidence="1" id="KW-0472">Membrane</keyword>
<feature type="transmembrane region" description="Helical" evidence="1">
    <location>
        <begin position="98"/>
        <end position="118"/>
    </location>
</feature>
<proteinExistence type="predicted"/>
<dbReference type="EMBL" id="BAAAYV010000006">
    <property type="protein sequence ID" value="GAA3655625.1"/>
    <property type="molecule type" value="Genomic_DNA"/>
</dbReference>
<feature type="transmembrane region" description="Helical" evidence="1">
    <location>
        <begin position="6"/>
        <end position="24"/>
    </location>
</feature>
<feature type="transmembrane region" description="Helical" evidence="1">
    <location>
        <begin position="71"/>
        <end position="92"/>
    </location>
</feature>
<evidence type="ECO:0000313" key="2">
    <source>
        <dbReference type="EMBL" id="GAA3655625.1"/>
    </source>
</evidence>
<evidence type="ECO:0000313" key="3">
    <source>
        <dbReference type="Proteomes" id="UP001410795"/>
    </source>
</evidence>
<keyword evidence="3" id="KW-1185">Reference proteome</keyword>
<sequence length="362" mass="39303">MPRAWLLYWSLGAGFVVGLVITVLHDDLLPAQYELDALKIWSIARGDRPKFSDGSFTPVAMVYRALGMGDAPLAAALFGYLAATAVIVFAALRFGRHGLTPALAIYTLGAFALAGIYLGQYSKDVFVLPVIALLLLPRRALWDAAPIAAMLAYALWFRDYWAIVAAGYCAYRLITIPQVRVRYLLALGSIAAVCVSAAIFAVIGYAPNHYRTSVQGGLEANTLIVPLDPLPQPWGGLLDVFANYWLILVPLTLPFLAGVLYTAALAGLAFMRFTPLVAAGSYRHWPVVRTLEGVLLRRSLALLLAFAVVQALFEPDYGSVLRHLTPLLPLGLVAARAMRQAPAAEWGLRTWSWSVPPARTAP</sequence>
<keyword evidence="1" id="KW-0812">Transmembrane</keyword>